<dbReference type="RefSeq" id="WP_072970437.1">
    <property type="nucleotide sequence ID" value="NZ_FRBY01000001.1"/>
</dbReference>
<gene>
    <name evidence="1" type="ORF">SAMN05444366_0981</name>
</gene>
<evidence type="ECO:0008006" key="3">
    <source>
        <dbReference type="Google" id="ProtNLM"/>
    </source>
</evidence>
<sequence length="210" mass="24660">MTDFSIIKELYHITEPKGFTIDEIQIVKDIFGKLPQVFVDYYTELGKIENLNHTQDLLIVPERFQYYKQIDHLIFYSENQRACVWGIHKNDLSKANPPVYISEDGKEWKLETDTLTQFFTAMAFLQAGYALEYPCNTFYELEPHELKFIAKNFQNKGFSFKQWLGGISFYGNYKDNVIIIIEDNQLFYAANTKEHFAEMDKVLSKLGTEL</sequence>
<protein>
    <recommendedName>
        <fullName evidence="3">SMI1/KNR4 family protein</fullName>
    </recommendedName>
</protein>
<organism evidence="1 2">
    <name type="scientific">Flavobacterium saccharophilum</name>
    <dbReference type="NCBI Taxonomy" id="29534"/>
    <lineage>
        <taxon>Bacteria</taxon>
        <taxon>Pseudomonadati</taxon>
        <taxon>Bacteroidota</taxon>
        <taxon>Flavobacteriia</taxon>
        <taxon>Flavobacteriales</taxon>
        <taxon>Flavobacteriaceae</taxon>
        <taxon>Flavobacterium</taxon>
    </lineage>
</organism>
<dbReference type="OrthoDB" id="515110at2"/>
<dbReference type="AlphaFoldDB" id="A0A1M7B9W6"/>
<evidence type="ECO:0000313" key="2">
    <source>
        <dbReference type="Proteomes" id="UP000184121"/>
    </source>
</evidence>
<dbReference type="Proteomes" id="UP000184121">
    <property type="component" value="Unassembled WGS sequence"/>
</dbReference>
<proteinExistence type="predicted"/>
<accession>A0A1M7B9W6</accession>
<reference evidence="2" key="1">
    <citation type="submission" date="2016-11" db="EMBL/GenBank/DDBJ databases">
        <authorList>
            <person name="Varghese N."/>
            <person name="Submissions S."/>
        </authorList>
    </citation>
    <scope>NUCLEOTIDE SEQUENCE [LARGE SCALE GENOMIC DNA]</scope>
    <source>
        <strain evidence="2">DSM 1811</strain>
    </source>
</reference>
<evidence type="ECO:0000313" key="1">
    <source>
        <dbReference type="EMBL" id="SHL51721.1"/>
    </source>
</evidence>
<name>A0A1M7B9W6_9FLAO</name>
<keyword evidence="2" id="KW-1185">Reference proteome</keyword>
<dbReference type="EMBL" id="FRBY01000001">
    <property type="protein sequence ID" value="SHL51721.1"/>
    <property type="molecule type" value="Genomic_DNA"/>
</dbReference>
<dbReference type="STRING" id="29534.SAMN05444366_0981"/>